<dbReference type="GO" id="GO:0005524">
    <property type="term" value="F:ATP binding"/>
    <property type="evidence" value="ECO:0007669"/>
    <property type="project" value="UniProtKB-UniRule"/>
</dbReference>
<evidence type="ECO:0000256" key="6">
    <source>
        <dbReference type="ARBA" id="ARBA00048539"/>
    </source>
</evidence>
<name>A0A1M6H4C2_9ACTN</name>
<dbReference type="NCBIfam" id="TIGR02432">
    <property type="entry name" value="lysidine_TilS_N"/>
    <property type="match status" value="1"/>
</dbReference>
<gene>
    <name evidence="7" type="primary">tilS</name>
    <name evidence="10" type="ORF">SAMN02745244_01874</name>
</gene>
<dbReference type="Pfam" id="PF01171">
    <property type="entry name" value="ATP_bind_3"/>
    <property type="match status" value="1"/>
</dbReference>
<dbReference type="GO" id="GO:0032267">
    <property type="term" value="F:tRNA(Ile)-lysidine synthase activity"/>
    <property type="evidence" value="ECO:0007669"/>
    <property type="project" value="UniProtKB-EC"/>
</dbReference>
<evidence type="ECO:0000256" key="2">
    <source>
        <dbReference type="ARBA" id="ARBA00022598"/>
    </source>
</evidence>
<protein>
    <recommendedName>
        <fullName evidence="7">tRNA(Ile)-lysidine synthase</fullName>
        <ecNumber evidence="7">6.3.4.19</ecNumber>
    </recommendedName>
    <alternativeName>
        <fullName evidence="7">tRNA(Ile)-2-lysyl-cytidine synthase</fullName>
    </alternativeName>
    <alternativeName>
        <fullName evidence="7">tRNA(Ile)-lysidine synthetase</fullName>
    </alternativeName>
</protein>
<dbReference type="Pfam" id="PF09179">
    <property type="entry name" value="TilS"/>
    <property type="match status" value="1"/>
</dbReference>
<keyword evidence="3 7" id="KW-0819">tRNA processing</keyword>
<reference evidence="10 11" key="1">
    <citation type="submission" date="2016-11" db="EMBL/GenBank/DDBJ databases">
        <authorList>
            <person name="Jaros S."/>
            <person name="Januszkiewicz K."/>
            <person name="Wedrychowicz H."/>
        </authorList>
    </citation>
    <scope>NUCLEOTIDE SEQUENCE [LARGE SCALE GENOMIC DNA]</scope>
    <source>
        <strain evidence="10 11">DSM 12906</strain>
    </source>
</reference>
<dbReference type="STRING" id="1123357.SAMN02745244_01874"/>
<dbReference type="CDD" id="cd01992">
    <property type="entry name" value="TilS_N"/>
    <property type="match status" value="1"/>
</dbReference>
<comment type="catalytic activity">
    <reaction evidence="6 7">
        <text>cytidine(34) in tRNA(Ile2) + L-lysine + ATP = lysidine(34) in tRNA(Ile2) + AMP + diphosphate + H(+)</text>
        <dbReference type="Rhea" id="RHEA:43744"/>
        <dbReference type="Rhea" id="RHEA-COMP:10625"/>
        <dbReference type="Rhea" id="RHEA-COMP:10670"/>
        <dbReference type="ChEBI" id="CHEBI:15378"/>
        <dbReference type="ChEBI" id="CHEBI:30616"/>
        <dbReference type="ChEBI" id="CHEBI:32551"/>
        <dbReference type="ChEBI" id="CHEBI:33019"/>
        <dbReference type="ChEBI" id="CHEBI:82748"/>
        <dbReference type="ChEBI" id="CHEBI:83665"/>
        <dbReference type="ChEBI" id="CHEBI:456215"/>
        <dbReference type="EC" id="6.3.4.19"/>
    </reaction>
</comment>
<dbReference type="InterPro" id="IPR015262">
    <property type="entry name" value="tRNA_Ile_lys_synt_subst-bd"/>
</dbReference>
<accession>A0A1M6H4C2</accession>
<evidence type="ECO:0000259" key="8">
    <source>
        <dbReference type="Pfam" id="PF01171"/>
    </source>
</evidence>
<comment type="similarity">
    <text evidence="7">Belongs to the tRNA(Ile)-lysidine synthase family.</text>
</comment>
<keyword evidence="11" id="KW-1185">Reference proteome</keyword>
<keyword evidence="2 7" id="KW-0436">Ligase</keyword>
<feature type="domain" description="tRNA(Ile)-lysidine synthase substrate-binding" evidence="9">
    <location>
        <begin position="240"/>
        <end position="302"/>
    </location>
</feature>
<evidence type="ECO:0000256" key="4">
    <source>
        <dbReference type="ARBA" id="ARBA00022741"/>
    </source>
</evidence>
<evidence type="ECO:0000256" key="7">
    <source>
        <dbReference type="HAMAP-Rule" id="MF_01161"/>
    </source>
</evidence>
<feature type="domain" description="tRNA(Ile)-lysidine/2-thiocytidine synthase N-terminal" evidence="8">
    <location>
        <begin position="26"/>
        <end position="195"/>
    </location>
</feature>
<keyword evidence="1 7" id="KW-0963">Cytoplasm</keyword>
<keyword evidence="4 7" id="KW-0547">Nucleotide-binding</keyword>
<dbReference type="GO" id="GO:0005737">
    <property type="term" value="C:cytoplasm"/>
    <property type="evidence" value="ECO:0007669"/>
    <property type="project" value="UniProtKB-SubCell"/>
</dbReference>
<dbReference type="Gene3D" id="3.40.50.620">
    <property type="entry name" value="HUPs"/>
    <property type="match status" value="1"/>
</dbReference>
<comment type="domain">
    <text evidence="7">The N-terminal region contains the highly conserved SGGXDS motif, predicted to be a P-loop motif involved in ATP binding.</text>
</comment>
<dbReference type="GO" id="GO:0006400">
    <property type="term" value="P:tRNA modification"/>
    <property type="evidence" value="ECO:0007669"/>
    <property type="project" value="UniProtKB-UniRule"/>
</dbReference>
<keyword evidence="5 7" id="KW-0067">ATP-binding</keyword>
<proteinExistence type="inferred from homology"/>
<dbReference type="Proteomes" id="UP000184512">
    <property type="component" value="Unassembled WGS sequence"/>
</dbReference>
<dbReference type="InterPro" id="IPR011063">
    <property type="entry name" value="TilS/TtcA_N"/>
</dbReference>
<evidence type="ECO:0000256" key="3">
    <source>
        <dbReference type="ARBA" id="ARBA00022694"/>
    </source>
</evidence>
<dbReference type="InterPro" id="IPR012094">
    <property type="entry name" value="tRNA_Ile_lys_synt"/>
</dbReference>
<dbReference type="AlphaFoldDB" id="A0A1M6H4C2"/>
<evidence type="ECO:0000256" key="5">
    <source>
        <dbReference type="ARBA" id="ARBA00022840"/>
    </source>
</evidence>
<dbReference type="InterPro" id="IPR012795">
    <property type="entry name" value="tRNA_Ile_lys_synt_N"/>
</dbReference>
<evidence type="ECO:0000313" key="10">
    <source>
        <dbReference type="EMBL" id="SHJ17087.1"/>
    </source>
</evidence>
<dbReference type="PANTHER" id="PTHR43033">
    <property type="entry name" value="TRNA(ILE)-LYSIDINE SYNTHASE-RELATED"/>
    <property type="match status" value="1"/>
</dbReference>
<dbReference type="OrthoDB" id="5244702at2"/>
<dbReference type="SUPFAM" id="SSF82829">
    <property type="entry name" value="MesJ substrate recognition domain-like"/>
    <property type="match status" value="1"/>
</dbReference>
<dbReference type="RefSeq" id="WP_073187467.1">
    <property type="nucleotide sequence ID" value="NZ_FQZG01000030.1"/>
</dbReference>
<dbReference type="EMBL" id="FQZG01000030">
    <property type="protein sequence ID" value="SHJ17087.1"/>
    <property type="molecule type" value="Genomic_DNA"/>
</dbReference>
<dbReference type="PANTHER" id="PTHR43033:SF1">
    <property type="entry name" value="TRNA(ILE)-LYSIDINE SYNTHASE-RELATED"/>
    <property type="match status" value="1"/>
</dbReference>
<dbReference type="InterPro" id="IPR014729">
    <property type="entry name" value="Rossmann-like_a/b/a_fold"/>
</dbReference>
<dbReference type="HAMAP" id="MF_01161">
    <property type="entry name" value="tRNA_Ile_lys_synt"/>
    <property type="match status" value="1"/>
</dbReference>
<evidence type="ECO:0000313" key="11">
    <source>
        <dbReference type="Proteomes" id="UP000184512"/>
    </source>
</evidence>
<dbReference type="EC" id="6.3.4.19" evidence="7"/>
<sequence>MAKRALAADSLLVAQAVASALPSGDLVIGCSGGADSTALALGAQWATGRTGAHARVVIVDHGLQPGSAVVAGEAAGRLAGHGIDAEIVRVEVRPSGEGVEAAARTARLEALSAPGLPVLLGHTLDDQAETVLLGLLRGSGTRSLAGMASVRGQFIRPLLGLRRAHTEAACRAWGITWWQDPMNDQSAFARVRARQLLDELKRSLGRDVAPALARSAILARADADALDALAETHLAGEEPSCAELGALPNAIRWRVLHRWLVDHGTSPGQGHVFAVDRLVCAWHGQGHVSVPGGAVARVDGRLVFGPVVGPDTSASGVGTG</sequence>
<feature type="binding site" evidence="7">
    <location>
        <begin position="31"/>
        <end position="36"/>
    </location>
    <ligand>
        <name>ATP</name>
        <dbReference type="ChEBI" id="CHEBI:30616"/>
    </ligand>
</feature>
<comment type="subcellular location">
    <subcellularLocation>
        <location evidence="7">Cytoplasm</location>
    </subcellularLocation>
</comment>
<comment type="function">
    <text evidence="7">Ligates lysine onto the cytidine present at position 34 of the AUA codon-specific tRNA(Ile) that contains the anticodon CAU, in an ATP-dependent manner. Cytidine is converted to lysidine, thus changing the amino acid specificity of the tRNA from methionine to isoleucine.</text>
</comment>
<evidence type="ECO:0000256" key="1">
    <source>
        <dbReference type="ARBA" id="ARBA00022490"/>
    </source>
</evidence>
<dbReference type="Gene3D" id="1.20.59.20">
    <property type="match status" value="1"/>
</dbReference>
<dbReference type="SUPFAM" id="SSF52402">
    <property type="entry name" value="Adenine nucleotide alpha hydrolases-like"/>
    <property type="match status" value="1"/>
</dbReference>
<organism evidence="10 11">
    <name type="scientific">Tessaracoccus bendigoensis DSM 12906</name>
    <dbReference type="NCBI Taxonomy" id="1123357"/>
    <lineage>
        <taxon>Bacteria</taxon>
        <taxon>Bacillati</taxon>
        <taxon>Actinomycetota</taxon>
        <taxon>Actinomycetes</taxon>
        <taxon>Propionibacteriales</taxon>
        <taxon>Propionibacteriaceae</taxon>
        <taxon>Tessaracoccus</taxon>
    </lineage>
</organism>
<evidence type="ECO:0000259" key="9">
    <source>
        <dbReference type="Pfam" id="PF09179"/>
    </source>
</evidence>